<evidence type="ECO:0000256" key="1">
    <source>
        <dbReference type="ARBA" id="ARBA00001946"/>
    </source>
</evidence>
<evidence type="ECO:0000256" key="2">
    <source>
        <dbReference type="ARBA" id="ARBA00005983"/>
    </source>
</evidence>
<gene>
    <name evidence="10" type="ORF">ACFQS1_12160</name>
</gene>
<reference evidence="11" key="1">
    <citation type="journal article" date="2019" name="Int. J. Syst. Evol. Microbiol.">
        <title>The Global Catalogue of Microorganisms (GCM) 10K type strain sequencing project: providing services to taxonomists for standard genome sequencing and annotation.</title>
        <authorList>
            <consortium name="The Broad Institute Genomics Platform"/>
            <consortium name="The Broad Institute Genome Sequencing Center for Infectious Disease"/>
            <person name="Wu L."/>
            <person name="Ma J."/>
        </authorList>
    </citation>
    <scope>NUCLEOTIDE SEQUENCE [LARGE SCALE GENOMIC DNA]</scope>
    <source>
        <strain evidence="11">XZYJT-10</strain>
    </source>
</reference>
<evidence type="ECO:0000259" key="9">
    <source>
        <dbReference type="PROSITE" id="PS50146"/>
    </source>
</evidence>
<dbReference type="SUPFAM" id="SSF111331">
    <property type="entry name" value="NAD kinase/diacylglycerol kinase-like"/>
    <property type="match status" value="1"/>
</dbReference>
<feature type="domain" description="DAGKc" evidence="9">
    <location>
        <begin position="1"/>
        <end position="135"/>
    </location>
</feature>
<accession>A0ABW2HQH0</accession>
<dbReference type="EMBL" id="JBHTBJ010000006">
    <property type="protein sequence ID" value="MFC7274740.1"/>
    <property type="molecule type" value="Genomic_DNA"/>
</dbReference>
<dbReference type="PROSITE" id="PS50146">
    <property type="entry name" value="DAGK"/>
    <property type="match status" value="1"/>
</dbReference>
<evidence type="ECO:0000313" key="10">
    <source>
        <dbReference type="EMBL" id="MFC7274740.1"/>
    </source>
</evidence>
<dbReference type="Gene3D" id="2.60.200.40">
    <property type="match status" value="1"/>
</dbReference>
<dbReference type="SMART" id="SM00046">
    <property type="entry name" value="DAGKc"/>
    <property type="match status" value="1"/>
</dbReference>
<dbReference type="PANTHER" id="PTHR12358:SF106">
    <property type="entry name" value="LIPID KINASE YEGS"/>
    <property type="match status" value="1"/>
</dbReference>
<dbReference type="InterPro" id="IPR050187">
    <property type="entry name" value="Lipid_Phosphate_FormReg"/>
</dbReference>
<keyword evidence="11" id="KW-1185">Reference proteome</keyword>
<sequence length="299" mass="31234">MTSGDIAVLANPRAGRGRHRGLLPGVVRRLGAAGHDVRLLEASTAEEAEKACHRAVGDGCAALVAVGGDGTVHLALQAAATRSVAFGVVPAGTGNDFAAGTGVSLDPLAAASAIASALESSSVVPIDLARAVGTDGETRWFGAVLAAGFDAIVNERANRMRWPRGPRRYDVAIFLEMVRVRPRLYALELDGVDHGFEGTLVAVGNCPSYGGGLRIVPAADPADGLLDIVTALPLTRAAMTRLKPRLRRGTHVTDPRVRAYRAKQVRLHSDGIIAYADGERVGPLPLEITCVPGALRLLR</sequence>
<evidence type="ECO:0000256" key="4">
    <source>
        <dbReference type="ARBA" id="ARBA00022741"/>
    </source>
</evidence>
<dbReference type="Pfam" id="PF19279">
    <property type="entry name" value="YegS_C"/>
    <property type="match status" value="1"/>
</dbReference>
<dbReference type="InterPro" id="IPR017438">
    <property type="entry name" value="ATP-NAD_kinase_N"/>
</dbReference>
<comment type="caution">
    <text evidence="10">The sequence shown here is derived from an EMBL/GenBank/DDBJ whole genome shotgun (WGS) entry which is preliminary data.</text>
</comment>
<dbReference type="InterPro" id="IPR045540">
    <property type="entry name" value="YegS/DAGK_C"/>
</dbReference>
<evidence type="ECO:0000256" key="3">
    <source>
        <dbReference type="ARBA" id="ARBA00022679"/>
    </source>
</evidence>
<dbReference type="InterPro" id="IPR016064">
    <property type="entry name" value="NAD/diacylglycerol_kinase_sf"/>
</dbReference>
<comment type="cofactor">
    <cofactor evidence="1">
        <name>Mg(2+)</name>
        <dbReference type="ChEBI" id="CHEBI:18420"/>
    </cofactor>
</comment>
<dbReference type="GO" id="GO:0016301">
    <property type="term" value="F:kinase activity"/>
    <property type="evidence" value="ECO:0007669"/>
    <property type="project" value="UniProtKB-KW"/>
</dbReference>
<name>A0ABW2HQH0_9ACTN</name>
<evidence type="ECO:0000256" key="7">
    <source>
        <dbReference type="ARBA" id="ARBA00023209"/>
    </source>
</evidence>
<keyword evidence="6" id="KW-0067">ATP-binding</keyword>
<dbReference type="Gene3D" id="3.40.50.10330">
    <property type="entry name" value="Probable inorganic polyphosphate/atp-NAD kinase, domain 1"/>
    <property type="match status" value="1"/>
</dbReference>
<organism evidence="10 11">
    <name type="scientific">Paractinoplanes rhizophilus</name>
    <dbReference type="NCBI Taxonomy" id="1416877"/>
    <lineage>
        <taxon>Bacteria</taxon>
        <taxon>Bacillati</taxon>
        <taxon>Actinomycetota</taxon>
        <taxon>Actinomycetes</taxon>
        <taxon>Micromonosporales</taxon>
        <taxon>Micromonosporaceae</taxon>
        <taxon>Paractinoplanes</taxon>
    </lineage>
</organism>
<dbReference type="InterPro" id="IPR001206">
    <property type="entry name" value="Diacylglycerol_kinase_cat_dom"/>
</dbReference>
<keyword evidence="7" id="KW-0594">Phospholipid biosynthesis</keyword>
<proteinExistence type="inferred from homology"/>
<keyword evidence="5 10" id="KW-0418">Kinase</keyword>
<dbReference type="PANTHER" id="PTHR12358">
    <property type="entry name" value="SPHINGOSINE KINASE"/>
    <property type="match status" value="1"/>
</dbReference>
<keyword evidence="8" id="KW-1208">Phospholipid metabolism</keyword>
<protein>
    <submittedName>
        <fullName evidence="10">Diacylglycerol kinase family protein</fullName>
    </submittedName>
</protein>
<dbReference type="RefSeq" id="WP_378967019.1">
    <property type="nucleotide sequence ID" value="NZ_JBHTBJ010000006.1"/>
</dbReference>
<keyword evidence="7" id="KW-0444">Lipid biosynthesis</keyword>
<evidence type="ECO:0000256" key="5">
    <source>
        <dbReference type="ARBA" id="ARBA00022777"/>
    </source>
</evidence>
<keyword evidence="4" id="KW-0547">Nucleotide-binding</keyword>
<dbReference type="Proteomes" id="UP001596548">
    <property type="component" value="Unassembled WGS sequence"/>
</dbReference>
<evidence type="ECO:0000256" key="6">
    <source>
        <dbReference type="ARBA" id="ARBA00022840"/>
    </source>
</evidence>
<evidence type="ECO:0000256" key="8">
    <source>
        <dbReference type="ARBA" id="ARBA00023264"/>
    </source>
</evidence>
<comment type="similarity">
    <text evidence="2">Belongs to the diacylglycerol/lipid kinase family.</text>
</comment>
<evidence type="ECO:0000313" key="11">
    <source>
        <dbReference type="Proteomes" id="UP001596548"/>
    </source>
</evidence>
<keyword evidence="3" id="KW-0808">Transferase</keyword>
<dbReference type="Pfam" id="PF00781">
    <property type="entry name" value="DAGK_cat"/>
    <property type="match status" value="1"/>
</dbReference>
<keyword evidence="7" id="KW-0443">Lipid metabolism</keyword>